<accession>A0ABX9TUT7</accession>
<protein>
    <recommendedName>
        <fullName evidence="4">RcnB family protein</fullName>
    </recommendedName>
</protein>
<organism evidence="2 3">
    <name type="scientific">Acinetobacter chengduensis</name>
    <dbReference type="NCBI Taxonomy" id="2420890"/>
    <lineage>
        <taxon>Bacteria</taxon>
        <taxon>Pseudomonadati</taxon>
        <taxon>Pseudomonadota</taxon>
        <taxon>Gammaproteobacteria</taxon>
        <taxon>Moraxellales</taxon>
        <taxon>Moraxellaceae</taxon>
        <taxon>Acinetobacter</taxon>
    </lineage>
</organism>
<feature type="region of interest" description="Disordered" evidence="1">
    <location>
        <begin position="1"/>
        <end position="56"/>
    </location>
</feature>
<sequence>MSPQNTYPPQGHRPNSPQQPNFQHYPQYPNNGLHRPPVYPNQPRPPQHRPPIQNGISIQYQAPTTIIQNSQTYSWVNGDPATASISSSTYRVVSDWHRLGLPAPPTDMYWIFENGRYVLMPNR</sequence>
<evidence type="ECO:0008006" key="4">
    <source>
        <dbReference type="Google" id="ProtNLM"/>
    </source>
</evidence>
<dbReference type="EMBL" id="RCHC01000011">
    <property type="protein sequence ID" value="RLL21062.1"/>
    <property type="molecule type" value="Genomic_DNA"/>
</dbReference>
<dbReference type="Gene3D" id="3.10.450.160">
    <property type="entry name" value="inner membrane protein cigr"/>
    <property type="match status" value="1"/>
</dbReference>
<reference evidence="2 3" key="1">
    <citation type="submission" date="2018-09" db="EMBL/GenBank/DDBJ databases">
        <title>The draft genome of Acinetobacter sp. strains.</title>
        <authorList>
            <person name="Qin J."/>
            <person name="Feng Y."/>
            <person name="Zong Z."/>
        </authorList>
    </citation>
    <scope>NUCLEOTIDE SEQUENCE [LARGE SCALE GENOMIC DNA]</scope>
    <source>
        <strain evidence="2 3">WCHAc060005</strain>
    </source>
</reference>
<dbReference type="Proteomes" id="UP000280271">
    <property type="component" value="Unassembled WGS sequence"/>
</dbReference>
<feature type="compositionally biased region" description="Pro residues" evidence="1">
    <location>
        <begin position="37"/>
        <end position="49"/>
    </location>
</feature>
<comment type="caution">
    <text evidence="2">The sequence shown here is derived from an EMBL/GenBank/DDBJ whole genome shotgun (WGS) entry which is preliminary data.</text>
</comment>
<feature type="compositionally biased region" description="Polar residues" evidence="1">
    <location>
        <begin position="1"/>
        <end position="30"/>
    </location>
</feature>
<evidence type="ECO:0000256" key="1">
    <source>
        <dbReference type="SAM" id="MobiDB-lite"/>
    </source>
</evidence>
<keyword evidence="3" id="KW-1185">Reference proteome</keyword>
<gene>
    <name evidence="2" type="ORF">D9K81_10975</name>
</gene>
<evidence type="ECO:0000313" key="2">
    <source>
        <dbReference type="EMBL" id="RLL21062.1"/>
    </source>
</evidence>
<proteinExistence type="predicted"/>
<evidence type="ECO:0000313" key="3">
    <source>
        <dbReference type="Proteomes" id="UP000280271"/>
    </source>
</evidence>
<name>A0ABX9TUT7_9GAMM</name>